<keyword evidence="3" id="KW-1185">Reference proteome</keyword>
<keyword evidence="2" id="KW-0808">Transferase</keyword>
<dbReference type="InterPro" id="IPR016181">
    <property type="entry name" value="Acyl_CoA_acyltransferase"/>
</dbReference>
<accession>A0A1N6R809</accession>
<name>A0A1N6R809_9ACTN</name>
<dbReference type="SUPFAM" id="SSF55729">
    <property type="entry name" value="Acyl-CoA N-acyltransferases (Nat)"/>
    <property type="match status" value="1"/>
</dbReference>
<feature type="domain" description="N-acetyltransferase" evidence="1">
    <location>
        <begin position="41"/>
        <end position="184"/>
    </location>
</feature>
<sequence>MIGVGRYRRRVPELIAPTVRLHTAWLEARDDWGSGVHEDGFGLRPSDEVDSSDGFAAWVARLTEESDPTKPLDAGRVHCTYRWIVEGDQVLGGIALRHGLDDFLLRVGGHIGYGIRPSARRRGLATWALGRMLDEARTLGMNRVLITCEVNNTASGRTIERQGGVLEDIRDTELGTVRRYWVEL</sequence>
<dbReference type="InterPro" id="IPR000182">
    <property type="entry name" value="GNAT_dom"/>
</dbReference>
<organism evidence="2 3">
    <name type="scientific">Micromonospora avicenniae</name>
    <dbReference type="NCBI Taxonomy" id="1198245"/>
    <lineage>
        <taxon>Bacteria</taxon>
        <taxon>Bacillati</taxon>
        <taxon>Actinomycetota</taxon>
        <taxon>Actinomycetes</taxon>
        <taxon>Micromonosporales</taxon>
        <taxon>Micromonosporaceae</taxon>
        <taxon>Micromonospora</taxon>
    </lineage>
</organism>
<evidence type="ECO:0000313" key="3">
    <source>
        <dbReference type="Proteomes" id="UP000186004"/>
    </source>
</evidence>
<dbReference type="GO" id="GO:0016747">
    <property type="term" value="F:acyltransferase activity, transferring groups other than amino-acyl groups"/>
    <property type="evidence" value="ECO:0007669"/>
    <property type="project" value="InterPro"/>
</dbReference>
<dbReference type="PANTHER" id="PTHR39173">
    <property type="entry name" value="ACETYLTRANSFERASE"/>
    <property type="match status" value="1"/>
</dbReference>
<dbReference type="Gene3D" id="3.40.630.30">
    <property type="match status" value="1"/>
</dbReference>
<dbReference type="CDD" id="cd04301">
    <property type="entry name" value="NAT_SF"/>
    <property type="match status" value="1"/>
</dbReference>
<dbReference type="PANTHER" id="PTHR39173:SF1">
    <property type="entry name" value="ACETYLTRANSFERASE"/>
    <property type="match status" value="1"/>
</dbReference>
<proteinExistence type="predicted"/>
<dbReference type="Pfam" id="PF13302">
    <property type="entry name" value="Acetyltransf_3"/>
    <property type="match status" value="1"/>
</dbReference>
<dbReference type="Proteomes" id="UP000186004">
    <property type="component" value="Unassembled WGS sequence"/>
</dbReference>
<gene>
    <name evidence="2" type="ORF">SAMN05444858_101636</name>
</gene>
<dbReference type="PROSITE" id="PS51186">
    <property type="entry name" value="GNAT"/>
    <property type="match status" value="1"/>
</dbReference>
<dbReference type="EMBL" id="FTNF01000001">
    <property type="protein sequence ID" value="SIQ24963.1"/>
    <property type="molecule type" value="Genomic_DNA"/>
</dbReference>
<protein>
    <submittedName>
        <fullName evidence="2">Predicted acetyltransferase</fullName>
    </submittedName>
</protein>
<reference evidence="2 3" key="1">
    <citation type="submission" date="2017-01" db="EMBL/GenBank/DDBJ databases">
        <authorList>
            <person name="Mah S.A."/>
            <person name="Swanson W.J."/>
            <person name="Moy G.W."/>
            <person name="Vacquier V.D."/>
        </authorList>
    </citation>
    <scope>NUCLEOTIDE SEQUENCE [LARGE SCALE GENOMIC DNA]</scope>
    <source>
        <strain evidence="2 3">DSM 45758</strain>
    </source>
</reference>
<evidence type="ECO:0000259" key="1">
    <source>
        <dbReference type="PROSITE" id="PS51186"/>
    </source>
</evidence>
<dbReference type="AlphaFoldDB" id="A0A1N6R809"/>
<evidence type="ECO:0000313" key="2">
    <source>
        <dbReference type="EMBL" id="SIQ24963.1"/>
    </source>
</evidence>